<proteinExistence type="predicted"/>
<keyword evidence="2" id="KW-1185">Reference proteome</keyword>
<reference evidence="1 2" key="1">
    <citation type="journal article" date="2018" name="Front. Microbiol.">
        <title>Genome-Wide Analysis of Corynespora cassiicola Leaf Fall Disease Putative Effectors.</title>
        <authorList>
            <person name="Lopez D."/>
            <person name="Ribeiro S."/>
            <person name="Label P."/>
            <person name="Fumanal B."/>
            <person name="Venisse J.S."/>
            <person name="Kohler A."/>
            <person name="de Oliveira R.R."/>
            <person name="Labutti K."/>
            <person name="Lipzen A."/>
            <person name="Lail K."/>
            <person name="Bauer D."/>
            <person name="Ohm R.A."/>
            <person name="Barry K.W."/>
            <person name="Spatafora J."/>
            <person name="Grigoriev I.V."/>
            <person name="Martin F.M."/>
            <person name="Pujade-Renaud V."/>
        </authorList>
    </citation>
    <scope>NUCLEOTIDE SEQUENCE [LARGE SCALE GENOMIC DNA]</scope>
    <source>
        <strain evidence="1 2">Philippines</strain>
    </source>
</reference>
<gene>
    <name evidence="1" type="ORF">BS50DRAFT_674729</name>
</gene>
<dbReference type="EMBL" id="KZ678132">
    <property type="protein sequence ID" value="PSN70321.1"/>
    <property type="molecule type" value="Genomic_DNA"/>
</dbReference>
<dbReference type="Proteomes" id="UP000240883">
    <property type="component" value="Unassembled WGS sequence"/>
</dbReference>
<feature type="non-terminal residue" evidence="1">
    <location>
        <position position="87"/>
    </location>
</feature>
<sequence length="87" mass="10019">CHRSRRLKNLAAARLTTQIRCGDGICRSTWARLKLFGASWAELGTSPASSFRELYHLAWAFTIAIFVQIQRSIERKCFDSCKFLSRH</sequence>
<name>A0A2T2NY19_CORCC</name>
<dbReference type="AlphaFoldDB" id="A0A2T2NY19"/>
<protein>
    <submittedName>
        <fullName evidence="1">Uncharacterized protein</fullName>
    </submittedName>
</protein>
<evidence type="ECO:0000313" key="1">
    <source>
        <dbReference type="EMBL" id="PSN70321.1"/>
    </source>
</evidence>
<organism evidence="1 2">
    <name type="scientific">Corynespora cassiicola Philippines</name>
    <dbReference type="NCBI Taxonomy" id="1448308"/>
    <lineage>
        <taxon>Eukaryota</taxon>
        <taxon>Fungi</taxon>
        <taxon>Dikarya</taxon>
        <taxon>Ascomycota</taxon>
        <taxon>Pezizomycotina</taxon>
        <taxon>Dothideomycetes</taxon>
        <taxon>Pleosporomycetidae</taxon>
        <taxon>Pleosporales</taxon>
        <taxon>Corynesporascaceae</taxon>
        <taxon>Corynespora</taxon>
    </lineage>
</organism>
<feature type="non-terminal residue" evidence="1">
    <location>
        <position position="1"/>
    </location>
</feature>
<evidence type="ECO:0000313" key="2">
    <source>
        <dbReference type="Proteomes" id="UP000240883"/>
    </source>
</evidence>
<accession>A0A2T2NY19</accession>